<feature type="non-terminal residue" evidence="6">
    <location>
        <position position="1"/>
    </location>
</feature>
<proteinExistence type="predicted"/>
<dbReference type="AlphaFoldDB" id="A0AAV5UCR7"/>
<evidence type="ECO:0000313" key="7">
    <source>
        <dbReference type="Proteomes" id="UP001432027"/>
    </source>
</evidence>
<name>A0AAV5UCR7_9BILA</name>
<keyword evidence="3" id="KW-0862">Zinc</keyword>
<evidence type="ECO:0000313" key="6">
    <source>
        <dbReference type="EMBL" id="GMT04322.1"/>
    </source>
</evidence>
<evidence type="ECO:0000256" key="3">
    <source>
        <dbReference type="ARBA" id="ARBA00022833"/>
    </source>
</evidence>
<keyword evidence="7" id="KW-1185">Reference proteome</keyword>
<dbReference type="InterPro" id="IPR046341">
    <property type="entry name" value="SET_dom_sf"/>
</dbReference>
<comment type="caution">
    <text evidence="6">The sequence shown here is derived from an EMBL/GenBank/DDBJ whole genome shotgun (WGS) entry which is preliminary data.</text>
</comment>
<reference evidence="6" key="1">
    <citation type="submission" date="2023-10" db="EMBL/GenBank/DDBJ databases">
        <title>Genome assembly of Pristionchus species.</title>
        <authorList>
            <person name="Yoshida K."/>
            <person name="Sommer R.J."/>
        </authorList>
    </citation>
    <scope>NUCLEOTIDE SEQUENCE</scope>
    <source>
        <strain evidence="6">RS0144</strain>
    </source>
</reference>
<evidence type="ECO:0000256" key="4">
    <source>
        <dbReference type="PROSITE-ProRule" id="PRU00134"/>
    </source>
</evidence>
<organism evidence="6 7">
    <name type="scientific">Pristionchus entomophagus</name>
    <dbReference type="NCBI Taxonomy" id="358040"/>
    <lineage>
        <taxon>Eukaryota</taxon>
        <taxon>Metazoa</taxon>
        <taxon>Ecdysozoa</taxon>
        <taxon>Nematoda</taxon>
        <taxon>Chromadorea</taxon>
        <taxon>Rhabditida</taxon>
        <taxon>Rhabditina</taxon>
        <taxon>Diplogasteromorpha</taxon>
        <taxon>Diplogasteroidea</taxon>
        <taxon>Neodiplogasteridae</taxon>
        <taxon>Pristionchus</taxon>
    </lineage>
</organism>
<accession>A0AAV5UCR7</accession>
<dbReference type="Pfam" id="PF01753">
    <property type="entry name" value="zf-MYND"/>
    <property type="match status" value="1"/>
</dbReference>
<feature type="domain" description="MYND-type" evidence="5">
    <location>
        <begin position="25"/>
        <end position="65"/>
    </location>
</feature>
<dbReference type="Gene3D" id="1.10.220.160">
    <property type="match status" value="1"/>
</dbReference>
<dbReference type="Gene3D" id="2.170.270.10">
    <property type="entry name" value="SET domain"/>
    <property type="match status" value="1"/>
</dbReference>
<evidence type="ECO:0000256" key="1">
    <source>
        <dbReference type="ARBA" id="ARBA00022723"/>
    </source>
</evidence>
<gene>
    <name evidence="6" type="ORF">PENTCL1PPCAC_26496</name>
</gene>
<dbReference type="Proteomes" id="UP001432027">
    <property type="component" value="Unassembled WGS sequence"/>
</dbReference>
<dbReference type="InterPro" id="IPR050869">
    <property type="entry name" value="H3K4_H4K5_MeTrfase"/>
</dbReference>
<dbReference type="PROSITE" id="PS50865">
    <property type="entry name" value="ZF_MYND_2"/>
    <property type="match status" value="1"/>
</dbReference>
<dbReference type="EMBL" id="BTSX01000006">
    <property type="protein sequence ID" value="GMT04322.1"/>
    <property type="molecule type" value="Genomic_DNA"/>
</dbReference>
<dbReference type="GO" id="GO:0005634">
    <property type="term" value="C:nucleus"/>
    <property type="evidence" value="ECO:0007669"/>
    <property type="project" value="TreeGrafter"/>
</dbReference>
<protein>
    <recommendedName>
        <fullName evidence="5">MYND-type domain-containing protein</fullName>
    </recommendedName>
</protein>
<dbReference type="PANTHER" id="PTHR12197">
    <property type="entry name" value="HISTONE-LYSINE N-METHYLTRANSFERASE SMYD"/>
    <property type="match status" value="1"/>
</dbReference>
<dbReference type="Gene3D" id="6.10.140.2220">
    <property type="match status" value="1"/>
</dbReference>
<dbReference type="SUPFAM" id="SSF144232">
    <property type="entry name" value="HIT/MYND zinc finger-like"/>
    <property type="match status" value="1"/>
</dbReference>
<dbReference type="GO" id="GO:0008270">
    <property type="term" value="F:zinc ion binding"/>
    <property type="evidence" value="ECO:0007669"/>
    <property type="project" value="UniProtKB-KW"/>
</dbReference>
<keyword evidence="2 4" id="KW-0863">Zinc-finger</keyword>
<dbReference type="PANTHER" id="PTHR12197:SF251">
    <property type="entry name" value="EG:BACR7C10.4 PROTEIN"/>
    <property type="match status" value="1"/>
</dbReference>
<evidence type="ECO:0000259" key="5">
    <source>
        <dbReference type="PROSITE" id="PS50865"/>
    </source>
</evidence>
<dbReference type="InterPro" id="IPR002893">
    <property type="entry name" value="Znf_MYND"/>
</dbReference>
<sequence>SRMTTVVEEEPYAAVVAGTHLKCVCSHCFLRSEDKVLQRCSRCKVVSYCNSSCQKKDWIIHKDECVFLVDVSPNIPVSSARLMGRLLIRKYRGESTSVKAFNGRVFDDLMHHAEEIQSSGEHLQLFTSLVHGLQQYVDEEFMVQPTELLRYFGRMVINVFGITGDDQVTVGEGVYLGLSALNHSCAPDAFVRFRGRTAILRSPTAGQKFSNELTIPYTNLDTLTSDRQSTLEKQYFFKCTCKVCRNKERDGIARSIQCDACNSYCLVTESRAVLTCIKCAAVLSLSVDEAIRMNQEIEFHLEKQKDASNDVPRSLKSDIAMYKKYHTILSRYNLPLASLAYRIVNLSLSIDRRGIALEHAYSFIPAYRRFLPSGHPLLTYCLLTACTAASFADPIDYSFLNLLDEARDACILSHGVDDPLCVDVLRQISLHNSRLQNSK</sequence>
<keyword evidence="1" id="KW-0479">Metal-binding</keyword>
<dbReference type="SUPFAM" id="SSF82199">
    <property type="entry name" value="SET domain"/>
    <property type="match status" value="1"/>
</dbReference>
<evidence type="ECO:0000256" key="2">
    <source>
        <dbReference type="ARBA" id="ARBA00022771"/>
    </source>
</evidence>